<dbReference type="InterPro" id="IPR003593">
    <property type="entry name" value="AAA+_ATPase"/>
</dbReference>
<dbReference type="PATRIC" id="fig|1703779.3.peg.659"/>
<organism evidence="3 4">
    <name type="scientific">candidate division WOR_3 bacterium SM23_42</name>
    <dbReference type="NCBI Taxonomy" id="1703779"/>
    <lineage>
        <taxon>Bacteria</taxon>
        <taxon>Bacteria division WOR-3</taxon>
    </lineage>
</organism>
<dbReference type="Gene3D" id="3.30.450.90">
    <property type="match status" value="1"/>
</dbReference>
<evidence type="ECO:0000256" key="1">
    <source>
        <dbReference type="ARBA" id="ARBA00006611"/>
    </source>
</evidence>
<comment type="similarity">
    <text evidence="1">Belongs to the GSP E family.</text>
</comment>
<dbReference type="InterPro" id="IPR006321">
    <property type="entry name" value="PilT/PilU"/>
</dbReference>
<reference evidence="3 4" key="1">
    <citation type="journal article" date="2015" name="Microbiome">
        <title>Genomic resolution of linkages in carbon, nitrogen, and sulfur cycling among widespread estuary sediment bacteria.</title>
        <authorList>
            <person name="Baker B.J."/>
            <person name="Lazar C.S."/>
            <person name="Teske A.P."/>
            <person name="Dick G.J."/>
        </authorList>
    </citation>
    <scope>NUCLEOTIDE SEQUENCE [LARGE SCALE GENOMIC DNA]</scope>
    <source>
        <strain evidence="3">SM23_42</strain>
    </source>
</reference>
<protein>
    <recommendedName>
        <fullName evidence="2">Bacterial type II secretion system protein E domain-containing protein</fullName>
    </recommendedName>
</protein>
<name>A0A0S8FX81_UNCW3</name>
<dbReference type="PROSITE" id="PS00662">
    <property type="entry name" value="T2SP_E"/>
    <property type="match status" value="1"/>
</dbReference>
<dbReference type="SUPFAM" id="SSF52540">
    <property type="entry name" value="P-loop containing nucleoside triphosphate hydrolases"/>
    <property type="match status" value="1"/>
</dbReference>
<dbReference type="CDD" id="cd01131">
    <property type="entry name" value="PilT"/>
    <property type="match status" value="1"/>
</dbReference>
<dbReference type="Proteomes" id="UP000051373">
    <property type="component" value="Unassembled WGS sequence"/>
</dbReference>
<dbReference type="STRING" id="1703779.AMJ83_03315"/>
<evidence type="ECO:0000259" key="2">
    <source>
        <dbReference type="PROSITE" id="PS00662"/>
    </source>
</evidence>
<dbReference type="InterPro" id="IPR050921">
    <property type="entry name" value="T4SS_GSP_E_ATPase"/>
</dbReference>
<dbReference type="GO" id="GO:0016887">
    <property type="term" value="F:ATP hydrolysis activity"/>
    <property type="evidence" value="ECO:0007669"/>
    <property type="project" value="InterPro"/>
</dbReference>
<comment type="caution">
    <text evidence="3">The sequence shown here is derived from an EMBL/GenBank/DDBJ whole genome shotgun (WGS) entry which is preliminary data.</text>
</comment>
<dbReference type="NCBIfam" id="TIGR01420">
    <property type="entry name" value="pilT_fam"/>
    <property type="match status" value="1"/>
</dbReference>
<accession>A0A0S8FX81</accession>
<dbReference type="Pfam" id="PF00437">
    <property type="entry name" value="T2SSE"/>
    <property type="match status" value="1"/>
</dbReference>
<sequence>MARIHELMRTQIDKGASDLILKVGTPATVRINGDLVTLDSTPMTAADIESGISAILTKGQLDEFQSLKEIDLSYEEPSVARFRVNVFRQQGASGMVLRSIPAHVPTLDDLRFPAILKSIMLRPRGLIIVTGPSGCGKSTTQAALINHRNENDKCHIVTVEDPIEFIQENKMALVTQREVGRDTHSFANALKFVLRQDPDVILVGEMRDLETISLAVTAAETGHVVVTTLHTSDSVSTIDRMIDVFPPHQQGQIRMQLSLNLLCVVSQNLLKRADGTGRVAAYEILIATPSVRHLIREAKTYQIGSILQTQRQQGMIAFDACLAKLVKRRITTKEEALRKALKPDTFHKELEHLSKT</sequence>
<dbReference type="InterPro" id="IPR027417">
    <property type="entry name" value="P-loop_NTPase"/>
</dbReference>
<dbReference type="InterPro" id="IPR001482">
    <property type="entry name" value="T2SS/T4SS_dom"/>
</dbReference>
<dbReference type="GO" id="GO:0005524">
    <property type="term" value="F:ATP binding"/>
    <property type="evidence" value="ECO:0007669"/>
    <property type="project" value="InterPro"/>
</dbReference>
<proteinExistence type="inferred from homology"/>
<dbReference type="EMBL" id="LJUJ01000004">
    <property type="protein sequence ID" value="KPK64268.1"/>
    <property type="molecule type" value="Genomic_DNA"/>
</dbReference>
<feature type="domain" description="Bacterial type II secretion system protein E" evidence="2">
    <location>
        <begin position="194"/>
        <end position="208"/>
    </location>
</feature>
<dbReference type="SMART" id="SM00382">
    <property type="entry name" value="AAA"/>
    <property type="match status" value="1"/>
</dbReference>
<gene>
    <name evidence="3" type="ORF">AMJ83_03315</name>
</gene>
<evidence type="ECO:0000313" key="4">
    <source>
        <dbReference type="Proteomes" id="UP000051373"/>
    </source>
</evidence>
<dbReference type="Gene3D" id="3.40.50.300">
    <property type="entry name" value="P-loop containing nucleotide triphosphate hydrolases"/>
    <property type="match status" value="1"/>
</dbReference>
<dbReference type="AlphaFoldDB" id="A0A0S8FX81"/>
<dbReference type="PANTHER" id="PTHR30486">
    <property type="entry name" value="TWITCHING MOTILITY PROTEIN PILT"/>
    <property type="match status" value="1"/>
</dbReference>
<evidence type="ECO:0000313" key="3">
    <source>
        <dbReference type="EMBL" id="KPK64268.1"/>
    </source>
</evidence>